<sequence>MSVYLKAAARRSGFAKYRDFLAQRCLRPTSVTLIVGTLRDALPQQVCGLPQPVALRRLRHWLLEKEAIPACVRTGEDRGTDPYGTNDSLVPVYLRDEP</sequence>
<dbReference type="Proteomes" id="UP001346869">
    <property type="component" value="Unassembled WGS sequence"/>
</dbReference>
<evidence type="ECO:0000313" key="2">
    <source>
        <dbReference type="Proteomes" id="UP001346869"/>
    </source>
</evidence>
<evidence type="ECO:0000313" key="1">
    <source>
        <dbReference type="EMBL" id="KAK5850142.1"/>
    </source>
</evidence>
<proteinExistence type="predicted"/>
<keyword evidence="2" id="KW-1185">Reference proteome</keyword>
<gene>
    <name evidence="1" type="ORF">PBY51_014417</name>
</gene>
<name>A0AAN7WVN8_ELEMC</name>
<organism evidence="1 2">
    <name type="scientific">Eleginops maclovinus</name>
    <name type="common">Patagonian blennie</name>
    <name type="synonym">Eleginus maclovinus</name>
    <dbReference type="NCBI Taxonomy" id="56733"/>
    <lineage>
        <taxon>Eukaryota</taxon>
        <taxon>Metazoa</taxon>
        <taxon>Chordata</taxon>
        <taxon>Craniata</taxon>
        <taxon>Vertebrata</taxon>
        <taxon>Euteleostomi</taxon>
        <taxon>Actinopterygii</taxon>
        <taxon>Neopterygii</taxon>
        <taxon>Teleostei</taxon>
        <taxon>Neoteleostei</taxon>
        <taxon>Acanthomorphata</taxon>
        <taxon>Eupercaria</taxon>
        <taxon>Perciformes</taxon>
        <taxon>Notothenioidei</taxon>
        <taxon>Eleginopidae</taxon>
        <taxon>Eleginops</taxon>
    </lineage>
</organism>
<reference evidence="1 2" key="1">
    <citation type="journal article" date="2023" name="Genes (Basel)">
        <title>Chromosome-Level Genome Assembly and Circadian Gene Repertoire of the Patagonia Blennie Eleginops maclovinus-The Closest Ancestral Proxy of Antarctic Cryonotothenioids.</title>
        <authorList>
            <person name="Cheng C.C."/>
            <person name="Rivera-Colon A.G."/>
            <person name="Minhas B.F."/>
            <person name="Wilson L."/>
            <person name="Rayamajhi N."/>
            <person name="Vargas-Chacoff L."/>
            <person name="Catchen J.M."/>
        </authorList>
    </citation>
    <scope>NUCLEOTIDE SEQUENCE [LARGE SCALE GENOMIC DNA]</scope>
    <source>
        <strain evidence="1">JMC-PN-2008</strain>
    </source>
</reference>
<dbReference type="AlphaFoldDB" id="A0AAN7WVN8"/>
<protein>
    <submittedName>
        <fullName evidence="1">Uncharacterized protein</fullName>
    </submittedName>
</protein>
<reference evidence="1 2" key="2">
    <citation type="journal article" date="2023" name="Mol. Biol. Evol.">
        <title>Genomics of Secondarily Temperate Adaptation in the Only Non-Antarctic Icefish.</title>
        <authorList>
            <person name="Rivera-Colon A.G."/>
            <person name="Rayamajhi N."/>
            <person name="Minhas B.F."/>
            <person name="Madrigal G."/>
            <person name="Bilyk K.T."/>
            <person name="Yoon V."/>
            <person name="Hune M."/>
            <person name="Gregory S."/>
            <person name="Cheng C.H.C."/>
            <person name="Catchen J.M."/>
        </authorList>
    </citation>
    <scope>NUCLEOTIDE SEQUENCE [LARGE SCALE GENOMIC DNA]</scope>
    <source>
        <strain evidence="1">JMC-PN-2008</strain>
    </source>
</reference>
<comment type="caution">
    <text evidence="1">The sequence shown here is derived from an EMBL/GenBank/DDBJ whole genome shotgun (WGS) entry which is preliminary data.</text>
</comment>
<accession>A0AAN7WVN8</accession>
<dbReference type="EMBL" id="JAUZQC010000023">
    <property type="protein sequence ID" value="KAK5850142.1"/>
    <property type="molecule type" value="Genomic_DNA"/>
</dbReference>